<evidence type="ECO:0000256" key="1">
    <source>
        <dbReference type="SAM" id="MobiDB-lite"/>
    </source>
</evidence>
<feature type="compositionally biased region" description="Polar residues" evidence="1">
    <location>
        <begin position="60"/>
        <end position="70"/>
    </location>
</feature>
<keyword evidence="3" id="KW-1185">Reference proteome</keyword>
<evidence type="ECO:0000313" key="3">
    <source>
        <dbReference type="Proteomes" id="UP000728185"/>
    </source>
</evidence>
<feature type="compositionally biased region" description="Low complexity" evidence="1">
    <location>
        <begin position="104"/>
        <end position="115"/>
    </location>
</feature>
<proteinExistence type="predicted"/>
<reference evidence="2" key="1">
    <citation type="submission" date="2019-05" db="EMBL/GenBank/DDBJ databases">
        <title>Annotation for the trematode Fasciolopsis buski.</title>
        <authorList>
            <person name="Choi Y.-J."/>
        </authorList>
    </citation>
    <scope>NUCLEOTIDE SEQUENCE</scope>
    <source>
        <strain evidence="2">HT</strain>
        <tissue evidence="2">Whole worm</tissue>
    </source>
</reference>
<protein>
    <submittedName>
        <fullName evidence="2">Uncharacterized protein</fullName>
    </submittedName>
</protein>
<gene>
    <name evidence="2" type="ORF">FBUS_08290</name>
</gene>
<dbReference type="OrthoDB" id="6265452at2759"/>
<dbReference type="EMBL" id="LUCM01008837">
    <property type="protein sequence ID" value="KAA0187862.1"/>
    <property type="molecule type" value="Genomic_DNA"/>
</dbReference>
<sequence>MSRMLDSVRFDETTPKPELIRLLNKFRYLIQVEHDALKKEQSISSQLHSQLAALERRTTPESAYNGTHSPSPLAADSKSTPPVGFPSDDPFKSDQLNETCGDGAVAASSVSEAVAKPIAPTEGESAPGVLTNGLHQSDLMDTDSVAP</sequence>
<organism evidence="2 3">
    <name type="scientific">Fasciolopsis buskii</name>
    <dbReference type="NCBI Taxonomy" id="27845"/>
    <lineage>
        <taxon>Eukaryota</taxon>
        <taxon>Metazoa</taxon>
        <taxon>Spiralia</taxon>
        <taxon>Lophotrochozoa</taxon>
        <taxon>Platyhelminthes</taxon>
        <taxon>Trematoda</taxon>
        <taxon>Digenea</taxon>
        <taxon>Plagiorchiida</taxon>
        <taxon>Echinostomata</taxon>
        <taxon>Echinostomatoidea</taxon>
        <taxon>Fasciolidae</taxon>
        <taxon>Fasciolopsis</taxon>
    </lineage>
</organism>
<name>A0A8E0RTR3_9TREM</name>
<accession>A0A8E0RTR3</accession>
<feature type="region of interest" description="Disordered" evidence="1">
    <location>
        <begin position="39"/>
        <end position="147"/>
    </location>
</feature>
<comment type="caution">
    <text evidence="2">The sequence shown here is derived from an EMBL/GenBank/DDBJ whole genome shotgun (WGS) entry which is preliminary data.</text>
</comment>
<dbReference type="Proteomes" id="UP000728185">
    <property type="component" value="Unassembled WGS sequence"/>
</dbReference>
<evidence type="ECO:0000313" key="2">
    <source>
        <dbReference type="EMBL" id="KAA0187862.1"/>
    </source>
</evidence>
<dbReference type="AlphaFoldDB" id="A0A8E0RTR3"/>